<dbReference type="Gene3D" id="3.40.630.30">
    <property type="match status" value="1"/>
</dbReference>
<dbReference type="STRING" id="1086013.SAMN05421774_10951"/>
<dbReference type="OrthoDB" id="9797417at2"/>
<feature type="domain" description="N-acetyltransferase" evidence="3">
    <location>
        <begin position="4"/>
        <end position="146"/>
    </location>
</feature>
<accession>A0A1N7QD43</accession>
<dbReference type="PANTHER" id="PTHR43877:SF2">
    <property type="entry name" value="AMINOALKYLPHOSPHONATE N-ACETYLTRANSFERASE-RELATED"/>
    <property type="match status" value="1"/>
</dbReference>
<evidence type="ECO:0000313" key="4">
    <source>
        <dbReference type="EMBL" id="SIT20801.1"/>
    </source>
</evidence>
<evidence type="ECO:0000256" key="2">
    <source>
        <dbReference type="ARBA" id="ARBA00023315"/>
    </source>
</evidence>
<dbReference type="InterPro" id="IPR016181">
    <property type="entry name" value="Acyl_CoA_acyltransferase"/>
</dbReference>
<gene>
    <name evidence="4" type="ORF">SAMN05421774_10951</name>
</gene>
<protein>
    <submittedName>
        <fullName evidence="4">L-amino acid N-acyltransferase YncA</fullName>
    </submittedName>
</protein>
<dbReference type="SUPFAM" id="SSF55729">
    <property type="entry name" value="Acyl-CoA N-acyltransferases (Nat)"/>
    <property type="match status" value="1"/>
</dbReference>
<dbReference type="Proteomes" id="UP000186141">
    <property type="component" value="Unassembled WGS sequence"/>
</dbReference>
<keyword evidence="2 4" id="KW-0012">Acyltransferase</keyword>
<evidence type="ECO:0000313" key="5">
    <source>
        <dbReference type="Proteomes" id="UP000186141"/>
    </source>
</evidence>
<evidence type="ECO:0000256" key="1">
    <source>
        <dbReference type="ARBA" id="ARBA00022679"/>
    </source>
</evidence>
<dbReference type="PROSITE" id="PS51186">
    <property type="entry name" value="GNAT"/>
    <property type="match status" value="1"/>
</dbReference>
<dbReference type="Pfam" id="PF13508">
    <property type="entry name" value="Acetyltransf_7"/>
    <property type="match status" value="1"/>
</dbReference>
<sequence length="150" mass="16047">MTEVLYRDATPADAPACADLLQDWLEATDWMPDLHGRDATHGWVTGHLFPSTQVIVAQGQAGLVGFVAVDADGQVLQLQVAEGARGQRVGHRLLALARVRSTAGLSLWCFAANGAALRFYAREGFREAARTEGGNAEGLPDIHLVQEQAA</sequence>
<keyword evidence="5" id="KW-1185">Reference proteome</keyword>
<dbReference type="InterPro" id="IPR000182">
    <property type="entry name" value="GNAT_dom"/>
</dbReference>
<keyword evidence="1 4" id="KW-0808">Transferase</keyword>
<dbReference type="PANTHER" id="PTHR43877">
    <property type="entry name" value="AMINOALKYLPHOSPHONATE N-ACETYLTRANSFERASE-RELATED-RELATED"/>
    <property type="match status" value="1"/>
</dbReference>
<dbReference type="AlphaFoldDB" id="A0A1N7QD43"/>
<proteinExistence type="predicted"/>
<evidence type="ECO:0000259" key="3">
    <source>
        <dbReference type="PROSITE" id="PS51186"/>
    </source>
</evidence>
<dbReference type="RefSeq" id="WP_076533694.1">
    <property type="nucleotide sequence ID" value="NZ_FTOT01000009.1"/>
</dbReference>
<dbReference type="EMBL" id="FTOT01000009">
    <property type="protein sequence ID" value="SIT20801.1"/>
    <property type="molecule type" value="Genomic_DNA"/>
</dbReference>
<organism evidence="4 5">
    <name type="scientific">Gemmobacter megaterium</name>
    <dbReference type="NCBI Taxonomy" id="1086013"/>
    <lineage>
        <taxon>Bacteria</taxon>
        <taxon>Pseudomonadati</taxon>
        <taxon>Pseudomonadota</taxon>
        <taxon>Alphaproteobacteria</taxon>
        <taxon>Rhodobacterales</taxon>
        <taxon>Paracoccaceae</taxon>
        <taxon>Gemmobacter</taxon>
    </lineage>
</organism>
<dbReference type="GO" id="GO:0016747">
    <property type="term" value="F:acyltransferase activity, transferring groups other than amino-acyl groups"/>
    <property type="evidence" value="ECO:0007669"/>
    <property type="project" value="InterPro"/>
</dbReference>
<dbReference type="InterPro" id="IPR050832">
    <property type="entry name" value="Bact_Acetyltransf"/>
</dbReference>
<name>A0A1N7QD43_9RHOB</name>
<reference evidence="4 5" key="1">
    <citation type="submission" date="2017-01" db="EMBL/GenBank/DDBJ databases">
        <authorList>
            <person name="Mah S.A."/>
            <person name="Swanson W.J."/>
            <person name="Moy G.W."/>
            <person name="Vacquier V.D."/>
        </authorList>
    </citation>
    <scope>NUCLEOTIDE SEQUENCE [LARGE SCALE GENOMIC DNA]</scope>
    <source>
        <strain evidence="4 5">DSM 26375</strain>
    </source>
</reference>